<proteinExistence type="predicted"/>
<keyword evidence="3" id="KW-1185">Reference proteome</keyword>
<name>A0A0V1KI95_9BILA</name>
<gene>
    <name evidence="2" type="ORF">T02_7190</name>
</gene>
<feature type="region of interest" description="Disordered" evidence="1">
    <location>
        <begin position="1"/>
        <end position="44"/>
    </location>
</feature>
<evidence type="ECO:0000256" key="1">
    <source>
        <dbReference type="SAM" id="MobiDB-lite"/>
    </source>
</evidence>
<evidence type="ECO:0000313" key="2">
    <source>
        <dbReference type="EMBL" id="KRZ47001.1"/>
    </source>
</evidence>
<dbReference type="AlphaFoldDB" id="A0A0V1KI95"/>
<reference evidence="2 3" key="1">
    <citation type="submission" date="2015-05" db="EMBL/GenBank/DDBJ databases">
        <title>Evolution of Trichinella species and genotypes.</title>
        <authorList>
            <person name="Korhonen P.K."/>
            <person name="Edoardo P."/>
            <person name="Giuseppe L.R."/>
            <person name="Gasser R.B."/>
        </authorList>
    </citation>
    <scope>NUCLEOTIDE SEQUENCE [LARGE SCALE GENOMIC DNA]</scope>
    <source>
        <strain evidence="2">ISS10</strain>
    </source>
</reference>
<protein>
    <submittedName>
        <fullName evidence="2">Uncharacterized protein</fullName>
    </submittedName>
</protein>
<dbReference type="Proteomes" id="UP000054721">
    <property type="component" value="Unassembled WGS sequence"/>
</dbReference>
<sequence length="44" mass="4819">MAGQALRAPSLRHRTTGIPSVLLPSGPRRDDPQLRANRKSALQK</sequence>
<evidence type="ECO:0000313" key="3">
    <source>
        <dbReference type="Proteomes" id="UP000054721"/>
    </source>
</evidence>
<dbReference type="EMBL" id="JYDW01001610">
    <property type="protein sequence ID" value="KRZ47001.1"/>
    <property type="molecule type" value="Genomic_DNA"/>
</dbReference>
<accession>A0A0V1KI95</accession>
<organism evidence="2 3">
    <name type="scientific">Trichinella nativa</name>
    <dbReference type="NCBI Taxonomy" id="6335"/>
    <lineage>
        <taxon>Eukaryota</taxon>
        <taxon>Metazoa</taxon>
        <taxon>Ecdysozoa</taxon>
        <taxon>Nematoda</taxon>
        <taxon>Enoplea</taxon>
        <taxon>Dorylaimia</taxon>
        <taxon>Trichinellida</taxon>
        <taxon>Trichinellidae</taxon>
        <taxon>Trichinella</taxon>
    </lineage>
</organism>
<comment type="caution">
    <text evidence="2">The sequence shown here is derived from an EMBL/GenBank/DDBJ whole genome shotgun (WGS) entry which is preliminary data.</text>
</comment>